<name>A0AAD5T5Z4_9FUNG</name>
<evidence type="ECO:0000256" key="8">
    <source>
        <dbReference type="SAM" id="Phobius"/>
    </source>
</evidence>
<evidence type="ECO:0000256" key="3">
    <source>
        <dbReference type="ARBA" id="ARBA00022692"/>
    </source>
</evidence>
<comment type="caution">
    <text evidence="9">The sequence shown here is derived from an EMBL/GenBank/DDBJ whole genome shotgun (WGS) entry which is preliminary data.</text>
</comment>
<evidence type="ECO:0000313" key="10">
    <source>
        <dbReference type="Proteomes" id="UP001211907"/>
    </source>
</evidence>
<comment type="subcellular location">
    <subcellularLocation>
        <location evidence="1">Membrane</location>
        <topology evidence="1">Multi-pass membrane protein</topology>
    </subcellularLocation>
</comment>
<feature type="transmembrane region" description="Helical" evidence="8">
    <location>
        <begin position="36"/>
        <end position="54"/>
    </location>
</feature>
<keyword evidence="5 8" id="KW-1133">Transmembrane helix</keyword>
<accession>A0AAD5T5Z4</accession>
<evidence type="ECO:0000256" key="7">
    <source>
        <dbReference type="PIRSR" id="PIRSR608901-2"/>
    </source>
</evidence>
<feature type="binding site" evidence="7">
    <location>
        <position position="117"/>
    </location>
    <ligand>
        <name>Zn(2+)</name>
        <dbReference type="ChEBI" id="CHEBI:29105"/>
        <note>catalytic</note>
    </ligand>
</feature>
<reference evidence="9" key="1">
    <citation type="submission" date="2020-05" db="EMBL/GenBank/DDBJ databases">
        <title>Phylogenomic resolution of chytrid fungi.</title>
        <authorList>
            <person name="Stajich J.E."/>
            <person name="Amses K."/>
            <person name="Simmons R."/>
            <person name="Seto K."/>
            <person name="Myers J."/>
            <person name="Bonds A."/>
            <person name="Quandt C.A."/>
            <person name="Barry K."/>
            <person name="Liu P."/>
            <person name="Grigoriev I."/>
            <person name="Longcore J.E."/>
            <person name="James T.Y."/>
        </authorList>
    </citation>
    <scope>NUCLEOTIDE SEQUENCE</scope>
    <source>
        <strain evidence="9">JEL0513</strain>
    </source>
</reference>
<dbReference type="PANTHER" id="PTHR46187">
    <property type="entry name" value="ALKALINE CERAMIDASE 3"/>
    <property type="match status" value="1"/>
</dbReference>
<evidence type="ECO:0008006" key="11">
    <source>
        <dbReference type="Google" id="ProtNLM"/>
    </source>
</evidence>
<keyword evidence="7" id="KW-0479">Metal-binding</keyword>
<keyword evidence="6 8" id="KW-0472">Membrane</keyword>
<evidence type="ECO:0000256" key="6">
    <source>
        <dbReference type="ARBA" id="ARBA00023136"/>
    </source>
</evidence>
<organism evidence="9 10">
    <name type="scientific">Physocladia obscura</name>
    <dbReference type="NCBI Taxonomy" id="109957"/>
    <lineage>
        <taxon>Eukaryota</taxon>
        <taxon>Fungi</taxon>
        <taxon>Fungi incertae sedis</taxon>
        <taxon>Chytridiomycota</taxon>
        <taxon>Chytridiomycota incertae sedis</taxon>
        <taxon>Chytridiomycetes</taxon>
        <taxon>Chytridiales</taxon>
        <taxon>Chytriomycetaceae</taxon>
        <taxon>Physocladia</taxon>
    </lineage>
</organism>
<feature type="transmembrane region" description="Helical" evidence="8">
    <location>
        <begin position="74"/>
        <end position="91"/>
    </location>
</feature>
<evidence type="ECO:0000256" key="5">
    <source>
        <dbReference type="ARBA" id="ARBA00022989"/>
    </source>
</evidence>
<keyword evidence="10" id="KW-1185">Reference proteome</keyword>
<dbReference type="GO" id="GO:0016811">
    <property type="term" value="F:hydrolase activity, acting on carbon-nitrogen (but not peptide) bonds, in linear amides"/>
    <property type="evidence" value="ECO:0007669"/>
    <property type="project" value="InterPro"/>
</dbReference>
<feature type="transmembrane region" description="Helical" evidence="8">
    <location>
        <begin position="12"/>
        <end position="29"/>
    </location>
</feature>
<comment type="cofactor">
    <cofactor evidence="7">
        <name>Zn(2+)</name>
        <dbReference type="ChEBI" id="CHEBI:29105"/>
    </cofactor>
</comment>
<evidence type="ECO:0000256" key="2">
    <source>
        <dbReference type="ARBA" id="ARBA00009780"/>
    </source>
</evidence>
<dbReference type="GO" id="GO:0046514">
    <property type="term" value="P:ceramide catabolic process"/>
    <property type="evidence" value="ECO:0007669"/>
    <property type="project" value="TreeGrafter"/>
</dbReference>
<feature type="transmembrane region" description="Helical" evidence="8">
    <location>
        <begin position="149"/>
        <end position="167"/>
    </location>
</feature>
<keyword evidence="4" id="KW-0378">Hydrolase</keyword>
<evidence type="ECO:0000256" key="4">
    <source>
        <dbReference type="ARBA" id="ARBA00022801"/>
    </source>
</evidence>
<keyword evidence="7" id="KW-0862">Zinc</keyword>
<gene>
    <name evidence="9" type="ORF">HK100_006369</name>
</gene>
<feature type="transmembrane region" description="Helical" evidence="8">
    <location>
        <begin position="112"/>
        <end position="137"/>
    </location>
</feature>
<evidence type="ECO:0000313" key="9">
    <source>
        <dbReference type="EMBL" id="KAJ3131437.1"/>
    </source>
</evidence>
<dbReference type="GO" id="GO:0005789">
    <property type="term" value="C:endoplasmic reticulum membrane"/>
    <property type="evidence" value="ECO:0007669"/>
    <property type="project" value="TreeGrafter"/>
</dbReference>
<comment type="similarity">
    <text evidence="2">Belongs to the alkaline ceramidase family.</text>
</comment>
<feature type="binding site" evidence="7">
    <location>
        <position position="121"/>
    </location>
    <ligand>
        <name>Zn(2+)</name>
        <dbReference type="ChEBI" id="CHEBI:29105"/>
        <note>catalytic</note>
    </ligand>
</feature>
<evidence type="ECO:0000256" key="1">
    <source>
        <dbReference type="ARBA" id="ARBA00004141"/>
    </source>
</evidence>
<dbReference type="EMBL" id="JADGJH010000296">
    <property type="protein sequence ID" value="KAJ3131437.1"/>
    <property type="molecule type" value="Genomic_DNA"/>
</dbReference>
<protein>
    <recommendedName>
        <fullName evidence="11">Alkaline ceramidase</fullName>
    </recommendedName>
</protein>
<dbReference type="GO" id="GO:0046872">
    <property type="term" value="F:metal ion binding"/>
    <property type="evidence" value="ECO:0007669"/>
    <property type="project" value="UniProtKB-KW"/>
</dbReference>
<sequence length="179" mass="20534">MDESNQNNGLLAFALFVYAAVVTAMYLYLNNPVFHEVAYGILAAILFLLPPVQISYIKSNYSQHATKISNLWKIYVYGAFSFLAGFAIWGIDNNFCETLRGVRVNIGYPLRVLLEFHLWWHLGTALGTYSSVILITYLRHLALGREDIYVRWVFGVFPVLTSKLTYIEIRKLLKRGKDD</sequence>
<dbReference type="GO" id="GO:0046513">
    <property type="term" value="P:ceramide biosynthetic process"/>
    <property type="evidence" value="ECO:0007669"/>
    <property type="project" value="TreeGrafter"/>
</dbReference>
<keyword evidence="3 8" id="KW-0812">Transmembrane</keyword>
<proteinExistence type="inferred from homology"/>
<dbReference type="PANTHER" id="PTHR46187:SF3">
    <property type="entry name" value="ALKALINE CERAMIDASE 3"/>
    <property type="match status" value="1"/>
</dbReference>
<dbReference type="AlphaFoldDB" id="A0AAD5T5Z4"/>
<dbReference type="Pfam" id="PF05875">
    <property type="entry name" value="Ceramidase"/>
    <property type="match status" value="1"/>
</dbReference>
<dbReference type="InterPro" id="IPR008901">
    <property type="entry name" value="ACER"/>
</dbReference>
<dbReference type="Proteomes" id="UP001211907">
    <property type="component" value="Unassembled WGS sequence"/>
</dbReference>